<dbReference type="InterPro" id="IPR002716">
    <property type="entry name" value="PIN_dom"/>
</dbReference>
<evidence type="ECO:0000256" key="4">
    <source>
        <dbReference type="ARBA" id="ARBA00022801"/>
    </source>
</evidence>
<name>A0ABT9IHS3_9ACTN</name>
<sequence>MIVLDASAAVSALLNDGQARAVVASESLHVPHLIDPEIAQALRRQVVNRTVSPDDGWRALDTWRRLGVARHPITGLLDRVWQLRDNVSAYDASYVALAEALGCALLTADARLSRVPGLRCAVTVVPR</sequence>
<feature type="domain" description="PIN" evidence="7">
    <location>
        <begin position="2"/>
        <end position="117"/>
    </location>
</feature>
<dbReference type="InterPro" id="IPR044153">
    <property type="entry name" value="PIN_Pae0151-like"/>
</dbReference>
<dbReference type="HAMAP" id="MF_00265">
    <property type="entry name" value="VapC_Nob1"/>
    <property type="match status" value="1"/>
</dbReference>
<dbReference type="InterPro" id="IPR051619">
    <property type="entry name" value="TypeII_TA_RNase_PINc/VapC"/>
</dbReference>
<comment type="caution">
    <text evidence="8">The sequence shown here is derived from an EMBL/GenBank/DDBJ whole genome shotgun (WGS) entry which is preliminary data.</text>
</comment>
<dbReference type="CDD" id="cd09873">
    <property type="entry name" value="PIN_Pae0151-like"/>
    <property type="match status" value="1"/>
</dbReference>
<dbReference type="InterPro" id="IPR029060">
    <property type="entry name" value="PIN-like_dom_sf"/>
</dbReference>
<dbReference type="EC" id="3.1.-.-" evidence="6"/>
<keyword evidence="2 6" id="KW-0540">Nuclease</keyword>
<dbReference type="PANTHER" id="PTHR35901:SF1">
    <property type="entry name" value="EXONUCLEASE VAPC9"/>
    <property type="match status" value="1"/>
</dbReference>
<dbReference type="PANTHER" id="PTHR35901">
    <property type="entry name" value="RIBONUCLEASE VAPC3"/>
    <property type="match status" value="1"/>
</dbReference>
<evidence type="ECO:0000256" key="3">
    <source>
        <dbReference type="ARBA" id="ARBA00022723"/>
    </source>
</evidence>
<gene>
    <name evidence="6" type="primary">vapC</name>
    <name evidence="8" type="ORF">QOZ88_21055</name>
</gene>
<dbReference type="InterPro" id="IPR022907">
    <property type="entry name" value="VapC_family"/>
</dbReference>
<keyword evidence="3 6" id="KW-0479">Metal-binding</keyword>
<dbReference type="Proteomes" id="UP001233673">
    <property type="component" value="Unassembled WGS sequence"/>
</dbReference>
<evidence type="ECO:0000256" key="6">
    <source>
        <dbReference type="HAMAP-Rule" id="MF_00265"/>
    </source>
</evidence>
<keyword evidence="9" id="KW-1185">Reference proteome</keyword>
<protein>
    <recommendedName>
        <fullName evidence="6">Ribonuclease VapC</fullName>
        <shortName evidence="6">RNase VapC</shortName>
        <ecNumber evidence="6">3.1.-.-</ecNumber>
    </recommendedName>
    <alternativeName>
        <fullName evidence="6">Toxin VapC</fullName>
    </alternativeName>
</protein>
<evidence type="ECO:0000313" key="9">
    <source>
        <dbReference type="Proteomes" id="UP001233673"/>
    </source>
</evidence>
<comment type="cofactor">
    <cofactor evidence="6">
        <name>Mg(2+)</name>
        <dbReference type="ChEBI" id="CHEBI:18420"/>
    </cofactor>
</comment>
<feature type="binding site" evidence="6">
    <location>
        <position position="91"/>
    </location>
    <ligand>
        <name>Mg(2+)</name>
        <dbReference type="ChEBI" id="CHEBI:18420"/>
    </ligand>
</feature>
<dbReference type="Pfam" id="PF01850">
    <property type="entry name" value="PIN"/>
    <property type="match status" value="1"/>
</dbReference>
<evidence type="ECO:0000256" key="2">
    <source>
        <dbReference type="ARBA" id="ARBA00022722"/>
    </source>
</evidence>
<evidence type="ECO:0000256" key="5">
    <source>
        <dbReference type="ARBA" id="ARBA00022842"/>
    </source>
</evidence>
<dbReference type="SUPFAM" id="SSF88723">
    <property type="entry name" value="PIN domain-like"/>
    <property type="match status" value="1"/>
</dbReference>
<keyword evidence="1 6" id="KW-1277">Toxin-antitoxin system</keyword>
<keyword evidence="5 6" id="KW-0460">Magnesium</keyword>
<evidence type="ECO:0000313" key="8">
    <source>
        <dbReference type="EMBL" id="MDP5185129.1"/>
    </source>
</evidence>
<organism evidence="8 9">
    <name type="scientific">Blastococcus carthaginiensis</name>
    <dbReference type="NCBI Taxonomy" id="3050034"/>
    <lineage>
        <taxon>Bacteria</taxon>
        <taxon>Bacillati</taxon>
        <taxon>Actinomycetota</taxon>
        <taxon>Actinomycetes</taxon>
        <taxon>Geodermatophilales</taxon>
        <taxon>Geodermatophilaceae</taxon>
        <taxon>Blastococcus</taxon>
    </lineage>
</organism>
<dbReference type="RefSeq" id="WP_306001656.1">
    <property type="nucleotide sequence ID" value="NZ_JASNFN010000037.1"/>
</dbReference>
<accession>A0ABT9IHS3</accession>
<proteinExistence type="inferred from homology"/>
<feature type="binding site" evidence="6">
    <location>
        <position position="5"/>
    </location>
    <ligand>
        <name>Mg(2+)</name>
        <dbReference type="ChEBI" id="CHEBI:18420"/>
    </ligand>
</feature>
<keyword evidence="6" id="KW-0800">Toxin</keyword>
<comment type="function">
    <text evidence="6">Toxic component of a toxin-antitoxin (TA) system. An RNase.</text>
</comment>
<dbReference type="Gene3D" id="3.40.50.1010">
    <property type="entry name" value="5'-nuclease"/>
    <property type="match status" value="1"/>
</dbReference>
<evidence type="ECO:0000256" key="1">
    <source>
        <dbReference type="ARBA" id="ARBA00022649"/>
    </source>
</evidence>
<keyword evidence="4 6" id="KW-0378">Hydrolase</keyword>
<reference evidence="9" key="1">
    <citation type="submission" date="2023-05" db="EMBL/GenBank/DDBJ databases">
        <title>Draft genome of Pseudofrankia sp. BMG5.37.</title>
        <authorList>
            <person name="Gtari M."/>
            <person name="Ghodhbane F."/>
            <person name="Sbissi I."/>
        </authorList>
    </citation>
    <scope>NUCLEOTIDE SEQUENCE [LARGE SCALE GENOMIC DNA]</scope>
    <source>
        <strain evidence="9">BMG 814</strain>
    </source>
</reference>
<comment type="similarity">
    <text evidence="6">Belongs to the PINc/VapC protein family.</text>
</comment>
<evidence type="ECO:0000259" key="7">
    <source>
        <dbReference type="Pfam" id="PF01850"/>
    </source>
</evidence>
<dbReference type="EMBL" id="JASNFN010000037">
    <property type="protein sequence ID" value="MDP5185129.1"/>
    <property type="molecule type" value="Genomic_DNA"/>
</dbReference>